<evidence type="ECO:0000256" key="3">
    <source>
        <dbReference type="SAM" id="MobiDB-lite"/>
    </source>
</evidence>
<dbReference type="EMBL" id="JAUJLE010000117">
    <property type="protein sequence ID" value="KAK0980456.1"/>
    <property type="molecule type" value="Genomic_DNA"/>
</dbReference>
<feature type="transmembrane region" description="Helical" evidence="4">
    <location>
        <begin position="1169"/>
        <end position="1196"/>
    </location>
</feature>
<feature type="transmembrane region" description="Helical" evidence="4">
    <location>
        <begin position="1458"/>
        <end position="1482"/>
    </location>
</feature>
<feature type="compositionally biased region" description="Low complexity" evidence="3">
    <location>
        <begin position="561"/>
        <end position="579"/>
    </location>
</feature>
<feature type="region of interest" description="Disordered" evidence="3">
    <location>
        <begin position="394"/>
        <end position="442"/>
    </location>
</feature>
<keyword evidence="4" id="KW-0472">Membrane</keyword>
<dbReference type="GO" id="GO:0006528">
    <property type="term" value="P:asparagine metabolic process"/>
    <property type="evidence" value="ECO:0007669"/>
    <property type="project" value="TreeGrafter"/>
</dbReference>
<proteinExistence type="inferred from homology"/>
<evidence type="ECO:0000313" key="6">
    <source>
        <dbReference type="EMBL" id="KAK0980456.1"/>
    </source>
</evidence>
<feature type="transmembrane region" description="Helical" evidence="4">
    <location>
        <begin position="1202"/>
        <end position="1219"/>
    </location>
</feature>
<feature type="transmembrane region" description="Helical" evidence="4">
    <location>
        <begin position="1369"/>
        <end position="1388"/>
    </location>
</feature>
<dbReference type="Gene3D" id="1.20.1250.20">
    <property type="entry name" value="MFS general substrate transporter like domains"/>
    <property type="match status" value="1"/>
</dbReference>
<dbReference type="SUPFAM" id="SSF103473">
    <property type="entry name" value="MFS general substrate transporter"/>
    <property type="match status" value="1"/>
</dbReference>
<evidence type="ECO:0000259" key="5">
    <source>
        <dbReference type="PROSITE" id="PS50263"/>
    </source>
</evidence>
<dbReference type="PROSITE" id="PS50263">
    <property type="entry name" value="CN_HYDROLASE"/>
    <property type="match status" value="1"/>
</dbReference>
<keyword evidence="4" id="KW-1133">Transmembrane helix</keyword>
<dbReference type="GO" id="GO:0006541">
    <property type="term" value="P:glutamine metabolic process"/>
    <property type="evidence" value="ECO:0007669"/>
    <property type="project" value="TreeGrafter"/>
</dbReference>
<dbReference type="Gene3D" id="3.60.110.10">
    <property type="entry name" value="Carbon-nitrogen hydrolase"/>
    <property type="match status" value="1"/>
</dbReference>
<dbReference type="InterPro" id="IPR036259">
    <property type="entry name" value="MFS_trans_sf"/>
</dbReference>
<evidence type="ECO:0000256" key="2">
    <source>
        <dbReference type="ARBA" id="ARBA00022801"/>
    </source>
</evidence>
<feature type="compositionally biased region" description="Polar residues" evidence="3">
    <location>
        <begin position="463"/>
        <end position="482"/>
    </location>
</feature>
<name>A0AAN6QQU1_9PEZI</name>
<dbReference type="SUPFAM" id="SSF56317">
    <property type="entry name" value="Carbon-nitrogen hydrolase"/>
    <property type="match status" value="1"/>
</dbReference>
<feature type="compositionally biased region" description="Polar residues" evidence="3">
    <location>
        <begin position="597"/>
        <end position="610"/>
    </location>
</feature>
<feature type="transmembrane region" description="Helical" evidence="4">
    <location>
        <begin position="1494"/>
        <end position="1515"/>
    </location>
</feature>
<dbReference type="InterPro" id="IPR003010">
    <property type="entry name" value="C-N_Hydrolase"/>
</dbReference>
<reference evidence="6" key="1">
    <citation type="submission" date="2023-06" db="EMBL/GenBank/DDBJ databases">
        <title>Black Yeasts Isolated from many extreme environments.</title>
        <authorList>
            <person name="Coleine C."/>
            <person name="Stajich J.E."/>
            <person name="Selbmann L."/>
        </authorList>
    </citation>
    <scope>NUCLEOTIDE SEQUENCE</scope>
    <source>
        <strain evidence="6">CCFEE 5200</strain>
    </source>
</reference>
<organism evidence="6 7">
    <name type="scientific">Friedmanniomyces endolithicus</name>
    <dbReference type="NCBI Taxonomy" id="329885"/>
    <lineage>
        <taxon>Eukaryota</taxon>
        <taxon>Fungi</taxon>
        <taxon>Dikarya</taxon>
        <taxon>Ascomycota</taxon>
        <taxon>Pezizomycotina</taxon>
        <taxon>Dothideomycetes</taxon>
        <taxon>Dothideomycetidae</taxon>
        <taxon>Mycosphaerellales</taxon>
        <taxon>Teratosphaeriaceae</taxon>
        <taxon>Friedmanniomyces</taxon>
    </lineage>
</organism>
<feature type="region of interest" description="Disordered" evidence="3">
    <location>
        <begin position="558"/>
        <end position="623"/>
    </location>
</feature>
<feature type="transmembrane region" description="Helical" evidence="4">
    <location>
        <begin position="1319"/>
        <end position="1338"/>
    </location>
</feature>
<feature type="region of interest" description="Disordered" evidence="3">
    <location>
        <begin position="454"/>
        <end position="525"/>
    </location>
</feature>
<dbReference type="GO" id="GO:0006107">
    <property type="term" value="P:oxaloacetate metabolic process"/>
    <property type="evidence" value="ECO:0007669"/>
    <property type="project" value="TreeGrafter"/>
</dbReference>
<feature type="domain" description="CN hydrolase" evidence="5">
    <location>
        <begin position="9"/>
        <end position="264"/>
    </location>
</feature>
<evidence type="ECO:0000256" key="1">
    <source>
        <dbReference type="ARBA" id="ARBA00010613"/>
    </source>
</evidence>
<feature type="transmembrane region" description="Helical" evidence="4">
    <location>
        <begin position="1081"/>
        <end position="1103"/>
    </location>
</feature>
<dbReference type="CDD" id="cd07572">
    <property type="entry name" value="nit"/>
    <property type="match status" value="1"/>
</dbReference>
<feature type="transmembrane region" description="Helical" evidence="4">
    <location>
        <begin position="1394"/>
        <end position="1415"/>
    </location>
</feature>
<dbReference type="InterPro" id="IPR036526">
    <property type="entry name" value="C-N_Hydrolase_sf"/>
</dbReference>
<dbReference type="GO" id="GO:0050152">
    <property type="term" value="F:omega-amidase activity"/>
    <property type="evidence" value="ECO:0007669"/>
    <property type="project" value="TreeGrafter"/>
</dbReference>
<feature type="region of interest" description="Disordered" evidence="3">
    <location>
        <begin position="828"/>
        <end position="981"/>
    </location>
</feature>
<comment type="caution">
    <text evidence="6">The sequence shown here is derived from an EMBL/GenBank/DDBJ whole genome shotgun (WGS) entry which is preliminary data.</text>
</comment>
<protein>
    <recommendedName>
        <fullName evidence="5">CN hydrolase domain-containing protein</fullName>
    </recommendedName>
</protein>
<feature type="compositionally biased region" description="Basic residues" evidence="3">
    <location>
        <begin position="894"/>
        <end position="903"/>
    </location>
</feature>
<dbReference type="PANTHER" id="PTHR23088">
    <property type="entry name" value="NITRILASE-RELATED"/>
    <property type="match status" value="1"/>
</dbReference>
<dbReference type="PROSITE" id="PS01227">
    <property type="entry name" value="UPF0012"/>
    <property type="match status" value="1"/>
</dbReference>
<accession>A0AAN6QQU1</accession>
<feature type="transmembrane region" description="Helical" evidence="4">
    <location>
        <begin position="1056"/>
        <end position="1075"/>
    </location>
</feature>
<gene>
    <name evidence="6" type="ORF">LTR91_012287</name>
</gene>
<feature type="transmembrane region" description="Helical" evidence="4">
    <location>
        <begin position="1014"/>
        <end position="1035"/>
    </location>
</feature>
<dbReference type="Pfam" id="PF00795">
    <property type="entry name" value="CN_hydrolase"/>
    <property type="match status" value="1"/>
</dbReference>
<dbReference type="PANTHER" id="PTHR23088:SF30">
    <property type="entry name" value="OMEGA-AMIDASE NIT2"/>
    <property type="match status" value="1"/>
</dbReference>
<dbReference type="InterPro" id="IPR001110">
    <property type="entry name" value="UPF0012_CS"/>
</dbReference>
<feature type="compositionally biased region" description="Polar residues" evidence="3">
    <location>
        <begin position="733"/>
        <end position="744"/>
    </location>
</feature>
<comment type="similarity">
    <text evidence="1">Belongs to the carbon-nitrogen hydrolase superfamily. NIT1/NIT2 family.</text>
</comment>
<dbReference type="InterPro" id="IPR045254">
    <property type="entry name" value="Nit1/2_C-N_Hydrolase"/>
</dbReference>
<feature type="compositionally biased region" description="Polar residues" evidence="3">
    <location>
        <begin position="964"/>
        <end position="975"/>
    </location>
</feature>
<feature type="region of interest" description="Disordered" evidence="3">
    <location>
        <begin position="530"/>
        <end position="549"/>
    </location>
</feature>
<feature type="compositionally biased region" description="Basic and acidic residues" evidence="3">
    <location>
        <begin position="866"/>
        <end position="885"/>
    </location>
</feature>
<dbReference type="FunFam" id="3.60.110.10:FF:000002">
    <property type="entry name" value="Nitrilase family member 2"/>
    <property type="match status" value="1"/>
</dbReference>
<evidence type="ECO:0000256" key="4">
    <source>
        <dbReference type="SAM" id="Phobius"/>
    </source>
</evidence>
<keyword evidence="2" id="KW-0378">Hydrolase</keyword>
<feature type="region of interest" description="Disordered" evidence="3">
    <location>
        <begin position="684"/>
        <end position="791"/>
    </location>
</feature>
<keyword evidence="4" id="KW-0812">Transmembrane</keyword>
<feature type="compositionally biased region" description="Basic and acidic residues" evidence="3">
    <location>
        <begin position="913"/>
        <end position="923"/>
    </location>
</feature>
<sequence length="1586" mass="172640">MAKLLKKPLKLALVQLAAGADKNANLSHARNKVLEAASNGAKLVVLPECFNSPYGVKYFAKYAETLLPSPPTKEQSPSFHALSAMAKEAKAYLVGGSIPEYSSETKKYYNTNLTFGPDGALLATHRKVHLFDIDIPGKITFRESDVLSPGNKVTLVDLPEYGRIGIAICYDIRFPELAMIAARKGAFLLLYPGAFNLTTGQLHWELQARARAMDNQVYVGLCSPARDMEAEYHAWGHSMVVDPNAGVVAEVGEGEEVVYADLVNEKIEETRRGIPIYTQRRFDVYPDVSEGKVSPSNASSVARGQDSGLNQRVLTTHVGREPAKIARKRLPWLDGGQQPKPGDVHIPGSFEPPEGILDDAVIPSCGPVAPVPDADAPVAPLQAPQSRGEGALISPLGNDPTLRAVGSTPSLQNRKRVGPRPRTLSMTSEPRPGIKATPTKQHAKLALGIVSEKSGQAEEYTPSEYSATVSSDNEPESYTSHGSPPPKPVLAPAILPSTAVRRPLVVPKAPPRYSPSRERGMMLPDTVVKRGTTIPKPQPPRKQPMNAPRSQTLHELPSHLMQSSSSTSPDTQSQSPMTSREASPLTLPFQPALPSANIPSTTEASHNSPLTRPDPVVVRSAGLRRENRSLSRAVAGLENLMEDALHVAKDAADSGRPDHVAHILDSAAAVLRKASTAIPKRDKLRYGETGSPFNVSPHESGDSGSCSHSEHGIHSGFSSAMHSRDVSAETAPTLLTKSAHSSAQPVVDRYTGKNGKAPMSMRASVKHGDASSADDDDSIAPTPPRLYQPASAESIVRDFAYARMQNARAVSAVSLSSPPTRRAVDMPLPTDKDLPALPAPVVGPGKDSVGRVKRGAGKRPMQGALRELEHVPTDTEPPKRWRDSDINPAGTVPQRRKKDRHHPHLSDFFETSYYRHPETDRTAKARQLSGITDARSVPAPLATPGSPPPVPPRRSTTTAAIPPSSDSAVAKQGSSLKHPRRKHISLRDGQAFSLGRYHRRQPIAREWDPVRKRITAAIACANTVFIGLIAGIYAGEVPKIQYQIQDMGHRVILGNVLLFIGLGLTTLIFWPLPLLHGRKPYTLLAFALMLPLQFPQALAVSGYRNPNNPIFRCGLLIPRILTGMAMGFANINQLPTLFDLFGCSLMSEAPHQEMVSADDIRRQGGGVGIWLGIWSFCFTGSLSIGFCIGACIISGLDPSWGFYVVVVLLAFFLLVNVIAPETRRAPYRRSIAHFFDDSEPDKLKRRVARGEVKLHIENEGPKWWFQEVWAGVVLTKRMVCQPGFFVLMVYIAWIYAQVTLVILLLGALLSREYTWQPQYVGLAALSLAIGAFFALPLAKASVFSRSRSTPQRTDSMTMRAPRLTWSSHLMRRCMFTLLLPFAGLAYKLSAPGPSISWVSPTVFCGLVGFLSNLAIAECVGLIMEVFDTCDLQPGVNQKHRLESMTETTRRRRTNYSSFPRVCAGFFAAQSLGFFFAAASTGVSGAVTRALGAQQAVAVVAATLLVITVLFMCAMFRYKQVQVIPSGVFDRATRKGSIAWGAGAEDPEWRPVIIGNPSGKMRRVNLLELGALTRWTEIRRLNKLWRK</sequence>
<feature type="transmembrane region" description="Helical" evidence="4">
    <location>
        <begin position="1284"/>
        <end position="1307"/>
    </location>
</feature>
<dbReference type="GO" id="GO:0005739">
    <property type="term" value="C:mitochondrion"/>
    <property type="evidence" value="ECO:0007669"/>
    <property type="project" value="TreeGrafter"/>
</dbReference>
<evidence type="ECO:0000313" key="7">
    <source>
        <dbReference type="Proteomes" id="UP001175353"/>
    </source>
</evidence>
<keyword evidence="7" id="KW-1185">Reference proteome</keyword>
<dbReference type="Proteomes" id="UP001175353">
    <property type="component" value="Unassembled WGS sequence"/>
</dbReference>